<accession>A0A3N4HNQ2</accession>
<feature type="region of interest" description="Disordered" evidence="1">
    <location>
        <begin position="350"/>
        <end position="427"/>
    </location>
</feature>
<organism evidence="2 3">
    <name type="scientific">Ascobolus immersus RN42</name>
    <dbReference type="NCBI Taxonomy" id="1160509"/>
    <lineage>
        <taxon>Eukaryota</taxon>
        <taxon>Fungi</taxon>
        <taxon>Dikarya</taxon>
        <taxon>Ascomycota</taxon>
        <taxon>Pezizomycotina</taxon>
        <taxon>Pezizomycetes</taxon>
        <taxon>Pezizales</taxon>
        <taxon>Ascobolaceae</taxon>
        <taxon>Ascobolus</taxon>
    </lineage>
</organism>
<protein>
    <submittedName>
        <fullName evidence="2">Uncharacterized protein</fullName>
    </submittedName>
</protein>
<dbReference type="EMBL" id="ML119821">
    <property type="protein sequence ID" value="RPA73440.1"/>
    <property type="molecule type" value="Genomic_DNA"/>
</dbReference>
<sequence>MAPWQPAAQLQLGRFLSSRTILLSNSVAKARYFNDLSPFPLLVTTRPVVPPSSSEGSLLGLAKWKSNDMETDKASMNLGVVNKAAMNRSRDAADHVAASFERPKTTFPHCTSSFPKVDPSSALLPRRIFSAGSSCSHAFRFNKLANSHSSLRPTPPTLQVILSSNVMSIQHCPRSFSSSVVLSGAKGNLTQVERLKGLEDRMSTEEWNIKATGIHLQELQQRLKEQQLAFTNYTEFSERRFFESIAEVARQVHLLEAECKVHGKRLDDFKVTVDKADRRFWIIAKGYWEVDTFRREWTEDRLLNNPNMTDEERALTLKRLEASPLFSVVPFLEFFFSRPESKVKSILLTNSAPSSASTTTTSSTPSSSASKQTIVQPNASSSSPATSIAPTQTSDPPAEVPTVASSMMEKVPSNVVVSSEASRPSSL</sequence>
<dbReference type="AlphaFoldDB" id="A0A3N4HNQ2"/>
<reference evidence="2 3" key="1">
    <citation type="journal article" date="2018" name="Nat. Ecol. Evol.">
        <title>Pezizomycetes genomes reveal the molecular basis of ectomycorrhizal truffle lifestyle.</title>
        <authorList>
            <person name="Murat C."/>
            <person name="Payen T."/>
            <person name="Noel B."/>
            <person name="Kuo A."/>
            <person name="Morin E."/>
            <person name="Chen J."/>
            <person name="Kohler A."/>
            <person name="Krizsan K."/>
            <person name="Balestrini R."/>
            <person name="Da Silva C."/>
            <person name="Montanini B."/>
            <person name="Hainaut M."/>
            <person name="Levati E."/>
            <person name="Barry K.W."/>
            <person name="Belfiori B."/>
            <person name="Cichocki N."/>
            <person name="Clum A."/>
            <person name="Dockter R.B."/>
            <person name="Fauchery L."/>
            <person name="Guy J."/>
            <person name="Iotti M."/>
            <person name="Le Tacon F."/>
            <person name="Lindquist E.A."/>
            <person name="Lipzen A."/>
            <person name="Malagnac F."/>
            <person name="Mello A."/>
            <person name="Molinier V."/>
            <person name="Miyauchi S."/>
            <person name="Poulain J."/>
            <person name="Riccioni C."/>
            <person name="Rubini A."/>
            <person name="Sitrit Y."/>
            <person name="Splivallo R."/>
            <person name="Traeger S."/>
            <person name="Wang M."/>
            <person name="Zifcakova L."/>
            <person name="Wipf D."/>
            <person name="Zambonelli A."/>
            <person name="Paolocci F."/>
            <person name="Nowrousian M."/>
            <person name="Ottonello S."/>
            <person name="Baldrian P."/>
            <person name="Spatafora J.W."/>
            <person name="Henrissat B."/>
            <person name="Nagy L.G."/>
            <person name="Aury J.M."/>
            <person name="Wincker P."/>
            <person name="Grigoriev I.V."/>
            <person name="Bonfante P."/>
            <person name="Martin F.M."/>
        </authorList>
    </citation>
    <scope>NUCLEOTIDE SEQUENCE [LARGE SCALE GENOMIC DNA]</scope>
    <source>
        <strain evidence="2 3">RN42</strain>
    </source>
</reference>
<feature type="compositionally biased region" description="Low complexity" evidence="1">
    <location>
        <begin position="377"/>
        <end position="394"/>
    </location>
</feature>
<gene>
    <name evidence="2" type="ORF">BJ508DRAFT_313807</name>
</gene>
<evidence type="ECO:0000313" key="2">
    <source>
        <dbReference type="EMBL" id="RPA73440.1"/>
    </source>
</evidence>
<proteinExistence type="predicted"/>
<keyword evidence="3" id="KW-1185">Reference proteome</keyword>
<name>A0A3N4HNQ2_ASCIM</name>
<dbReference type="Proteomes" id="UP000275078">
    <property type="component" value="Unassembled WGS sequence"/>
</dbReference>
<feature type="compositionally biased region" description="Polar residues" evidence="1">
    <location>
        <begin position="415"/>
        <end position="427"/>
    </location>
</feature>
<feature type="compositionally biased region" description="Low complexity" evidence="1">
    <location>
        <begin position="351"/>
        <end position="370"/>
    </location>
</feature>
<evidence type="ECO:0000313" key="3">
    <source>
        <dbReference type="Proteomes" id="UP000275078"/>
    </source>
</evidence>
<evidence type="ECO:0000256" key="1">
    <source>
        <dbReference type="SAM" id="MobiDB-lite"/>
    </source>
</evidence>